<dbReference type="GO" id="GO:0008081">
    <property type="term" value="F:phosphoric diester hydrolase activity"/>
    <property type="evidence" value="ECO:0007669"/>
    <property type="project" value="InterPro"/>
</dbReference>
<dbReference type="EMBL" id="JASJOU010000001">
    <property type="protein sequence ID" value="MDJ1500278.1"/>
    <property type="molecule type" value="Genomic_DNA"/>
</dbReference>
<proteinExistence type="predicted"/>
<dbReference type="PANTHER" id="PTHR46211:SF1">
    <property type="entry name" value="GLYCEROPHOSPHODIESTER PHOSPHODIESTERASE, CYTOPLASMIC"/>
    <property type="match status" value="1"/>
</dbReference>
<reference evidence="3" key="1">
    <citation type="submission" date="2023-05" db="EMBL/GenBank/DDBJ databases">
        <authorList>
            <person name="Zhang X."/>
        </authorList>
    </citation>
    <scope>NUCLEOTIDE SEQUENCE</scope>
    <source>
        <strain evidence="3">BD1B2-1</strain>
    </source>
</reference>
<evidence type="ECO:0000313" key="3">
    <source>
        <dbReference type="EMBL" id="MDJ1500278.1"/>
    </source>
</evidence>
<keyword evidence="4" id="KW-1185">Reference proteome</keyword>
<gene>
    <name evidence="3" type="ORF">QNI22_06460</name>
</gene>
<evidence type="ECO:0000259" key="2">
    <source>
        <dbReference type="PROSITE" id="PS51704"/>
    </source>
</evidence>
<dbReference type="Gene3D" id="3.20.20.190">
    <property type="entry name" value="Phosphatidylinositol (PI) phosphodiesterase"/>
    <property type="match status" value="1"/>
</dbReference>
<feature type="domain" description="GP-PDE" evidence="2">
    <location>
        <begin position="111"/>
        <end position="340"/>
    </location>
</feature>
<dbReference type="AlphaFoldDB" id="A0AAE3UBW8"/>
<dbReference type="Pfam" id="PF03009">
    <property type="entry name" value="GDPD"/>
    <property type="match status" value="1"/>
</dbReference>
<sequence length="341" mass="38370">MKRIFLVSLICFCTLSSMAQQLTLSGYTYTDDNKIIGIAEDPTKTTVYKKFAVKGPLASAFAIKKNGQLSVRPNTLPANTFWHDVTIEATTAEGKVVTNTFRIVKDQFIRNKVIAHRGAWKKSGTTENSLTALRNAVALGCMGSEFDIHLSADSIPYINHDAAIQGFTIEKTESSQLSQIKLSNGESLPTLLSYLEEGMKQNRTRLILELKPSVVSKERALLLTEKVIAMVRELKAQAWAEYISFDYDVCKKIKSMEPHAKVAYLNGELSPAQLAADHIDGLDYHHSILKKNESWFEEAHQKKQTVNVWTVNEKSLMEWLLQKNVDFITTNEPEMLLEIVQ</sequence>
<organism evidence="3 4">
    <name type="scientific">Xanthocytophaga agilis</name>
    <dbReference type="NCBI Taxonomy" id="3048010"/>
    <lineage>
        <taxon>Bacteria</taxon>
        <taxon>Pseudomonadati</taxon>
        <taxon>Bacteroidota</taxon>
        <taxon>Cytophagia</taxon>
        <taxon>Cytophagales</taxon>
        <taxon>Rhodocytophagaceae</taxon>
        <taxon>Xanthocytophaga</taxon>
    </lineage>
</organism>
<name>A0AAE3UBW8_9BACT</name>
<comment type="caution">
    <text evidence="3">The sequence shown here is derived from an EMBL/GenBank/DDBJ whole genome shotgun (WGS) entry which is preliminary data.</text>
</comment>
<dbReference type="InterPro" id="IPR030395">
    <property type="entry name" value="GP_PDE_dom"/>
</dbReference>
<protein>
    <submittedName>
        <fullName evidence="3">Glycerophosphodiester phosphodiesterase family protein</fullName>
    </submittedName>
</protein>
<dbReference type="GO" id="GO:0006629">
    <property type="term" value="P:lipid metabolic process"/>
    <property type="evidence" value="ECO:0007669"/>
    <property type="project" value="InterPro"/>
</dbReference>
<feature type="signal peptide" evidence="1">
    <location>
        <begin position="1"/>
        <end position="19"/>
    </location>
</feature>
<evidence type="ECO:0000256" key="1">
    <source>
        <dbReference type="SAM" id="SignalP"/>
    </source>
</evidence>
<dbReference type="InterPro" id="IPR017946">
    <property type="entry name" value="PLC-like_Pdiesterase_TIM-brl"/>
</dbReference>
<dbReference type="RefSeq" id="WP_314509798.1">
    <property type="nucleotide sequence ID" value="NZ_JASJOU010000001.1"/>
</dbReference>
<keyword evidence="1" id="KW-0732">Signal</keyword>
<dbReference type="PROSITE" id="PS51704">
    <property type="entry name" value="GP_PDE"/>
    <property type="match status" value="1"/>
</dbReference>
<feature type="chain" id="PRO_5041913189" evidence="1">
    <location>
        <begin position="20"/>
        <end position="341"/>
    </location>
</feature>
<dbReference type="Proteomes" id="UP001232063">
    <property type="component" value="Unassembled WGS sequence"/>
</dbReference>
<accession>A0AAE3UBW8</accession>
<dbReference type="SUPFAM" id="SSF51695">
    <property type="entry name" value="PLC-like phosphodiesterases"/>
    <property type="match status" value="1"/>
</dbReference>
<dbReference type="PANTHER" id="PTHR46211">
    <property type="entry name" value="GLYCEROPHOSPHORYL DIESTER PHOSPHODIESTERASE"/>
    <property type="match status" value="1"/>
</dbReference>
<evidence type="ECO:0000313" key="4">
    <source>
        <dbReference type="Proteomes" id="UP001232063"/>
    </source>
</evidence>